<evidence type="ECO:0000313" key="3">
    <source>
        <dbReference type="Proteomes" id="UP000037460"/>
    </source>
</evidence>
<comment type="caution">
    <text evidence="2">The sequence shown here is derived from an EMBL/GenBank/DDBJ whole genome shotgun (WGS) entry which is preliminary data.</text>
</comment>
<evidence type="ECO:0000313" key="2">
    <source>
        <dbReference type="EMBL" id="KOO30154.1"/>
    </source>
</evidence>
<dbReference type="Proteomes" id="UP000037460">
    <property type="component" value="Unassembled WGS sequence"/>
</dbReference>
<protein>
    <submittedName>
        <fullName evidence="2">Uncharacterized protein</fullName>
    </submittedName>
</protein>
<dbReference type="AlphaFoldDB" id="A0A0M0JUC3"/>
<dbReference type="EMBL" id="JWZX01002279">
    <property type="protein sequence ID" value="KOO30154.1"/>
    <property type="molecule type" value="Genomic_DNA"/>
</dbReference>
<accession>A0A0M0JUC3</accession>
<keyword evidence="3" id="KW-1185">Reference proteome</keyword>
<evidence type="ECO:0000256" key="1">
    <source>
        <dbReference type="SAM" id="MobiDB-lite"/>
    </source>
</evidence>
<feature type="region of interest" description="Disordered" evidence="1">
    <location>
        <begin position="305"/>
        <end position="349"/>
    </location>
</feature>
<gene>
    <name evidence="2" type="ORF">Ctob_006114</name>
</gene>
<proteinExistence type="predicted"/>
<name>A0A0M0JUC3_9EUKA</name>
<organism evidence="2 3">
    <name type="scientific">Chrysochromulina tobinii</name>
    <dbReference type="NCBI Taxonomy" id="1460289"/>
    <lineage>
        <taxon>Eukaryota</taxon>
        <taxon>Haptista</taxon>
        <taxon>Haptophyta</taxon>
        <taxon>Prymnesiophyceae</taxon>
        <taxon>Prymnesiales</taxon>
        <taxon>Chrysochromulinaceae</taxon>
        <taxon>Chrysochromulina</taxon>
    </lineage>
</organism>
<sequence length="349" mass="37630">MSHIHSWDVGKNPPVSRPQSSVQTLLDKETNFLYSCPGPANHRPPSSTTTKPEHGYLFERATYGLGPDGNKHPFPHPRKSTVPGYTGVQAGSQHILATSTNKLPTPVKEWRDTRATAKQYETVGSYRDEVNGVVPGYKGHIPGVLRNCGTSNYGGVQRYASPDRWAQGRHAARSEVDHLTTARADYHSVVPAAARAAFEAAQKRAEAIRAAVAQKAFEEARSAAVRPRTTSGIVERGVTPGYKGHVPRYVEEVGISPYRGRGADSTTQLGLFSNNEAQREFEEKSRFHARTGASAVEVAQAFDAVRDAEHAKRSSSTGPARPEPGKARPGQHAKGESVGQHPAAAGGEC</sequence>
<feature type="region of interest" description="Disordered" evidence="1">
    <location>
        <begin position="1"/>
        <end position="28"/>
    </location>
</feature>
<reference evidence="3" key="1">
    <citation type="journal article" date="2015" name="PLoS Genet.">
        <title>Genome Sequence and Transcriptome Analyses of Chrysochromulina tobin: Metabolic Tools for Enhanced Algal Fitness in the Prominent Order Prymnesiales (Haptophyceae).</title>
        <authorList>
            <person name="Hovde B.T."/>
            <person name="Deodato C.R."/>
            <person name="Hunsperger H.M."/>
            <person name="Ryken S.A."/>
            <person name="Yost W."/>
            <person name="Jha R.K."/>
            <person name="Patterson J."/>
            <person name="Monnat R.J. Jr."/>
            <person name="Barlow S.B."/>
            <person name="Starkenburg S.R."/>
            <person name="Cattolico R.A."/>
        </authorList>
    </citation>
    <scope>NUCLEOTIDE SEQUENCE</scope>
    <source>
        <strain evidence="3">CCMP291</strain>
    </source>
</reference>